<gene>
    <name evidence="1" type="ORF">ACAOBT_LOCUS9858</name>
</gene>
<proteinExistence type="predicted"/>
<dbReference type="AlphaFoldDB" id="A0A9P0P8W2"/>
<reference evidence="1" key="1">
    <citation type="submission" date="2022-03" db="EMBL/GenBank/DDBJ databases">
        <authorList>
            <person name="Sayadi A."/>
        </authorList>
    </citation>
    <scope>NUCLEOTIDE SEQUENCE</scope>
</reference>
<dbReference type="EMBL" id="CAKOFQ010006795">
    <property type="protein sequence ID" value="CAH1972180.1"/>
    <property type="molecule type" value="Genomic_DNA"/>
</dbReference>
<evidence type="ECO:0000313" key="1">
    <source>
        <dbReference type="EMBL" id="CAH1972180.1"/>
    </source>
</evidence>
<sequence>MAKSDYLLCVHRKSCRESEYDFQCIAAQARKVRPSRIVARRISSVRKDNDLEWLNQSEIEGVKDFTEKHIVTPFKNFKYVSIVILDYDLSNIKKMSSRTKLIMKLSNQQASHSCVDIVEYEVGKDGILSPIHAQPSSKINGTLVNSNEVPPPKIVNSFDHIEFPVDLNDSASINNDNSTSFNHLEVPAGLKDPSILTDFDL</sequence>
<name>A0A9P0P8W2_ACAOB</name>
<accession>A0A9P0P8W2</accession>
<comment type="caution">
    <text evidence="1">The sequence shown here is derived from an EMBL/GenBank/DDBJ whole genome shotgun (WGS) entry which is preliminary data.</text>
</comment>
<dbReference type="Proteomes" id="UP001152888">
    <property type="component" value="Unassembled WGS sequence"/>
</dbReference>
<evidence type="ECO:0000313" key="2">
    <source>
        <dbReference type="Proteomes" id="UP001152888"/>
    </source>
</evidence>
<organism evidence="1 2">
    <name type="scientific">Acanthoscelides obtectus</name>
    <name type="common">Bean weevil</name>
    <name type="synonym">Bruchus obtectus</name>
    <dbReference type="NCBI Taxonomy" id="200917"/>
    <lineage>
        <taxon>Eukaryota</taxon>
        <taxon>Metazoa</taxon>
        <taxon>Ecdysozoa</taxon>
        <taxon>Arthropoda</taxon>
        <taxon>Hexapoda</taxon>
        <taxon>Insecta</taxon>
        <taxon>Pterygota</taxon>
        <taxon>Neoptera</taxon>
        <taxon>Endopterygota</taxon>
        <taxon>Coleoptera</taxon>
        <taxon>Polyphaga</taxon>
        <taxon>Cucujiformia</taxon>
        <taxon>Chrysomeloidea</taxon>
        <taxon>Chrysomelidae</taxon>
        <taxon>Bruchinae</taxon>
        <taxon>Bruchini</taxon>
        <taxon>Acanthoscelides</taxon>
    </lineage>
</organism>
<protein>
    <submittedName>
        <fullName evidence="1">Uncharacterized protein</fullName>
    </submittedName>
</protein>
<keyword evidence="2" id="KW-1185">Reference proteome</keyword>